<organism evidence="3 4">
    <name type="scientific">Prorocentrum cordatum</name>
    <dbReference type="NCBI Taxonomy" id="2364126"/>
    <lineage>
        <taxon>Eukaryota</taxon>
        <taxon>Sar</taxon>
        <taxon>Alveolata</taxon>
        <taxon>Dinophyceae</taxon>
        <taxon>Prorocentrales</taxon>
        <taxon>Prorocentraceae</taxon>
        <taxon>Prorocentrum</taxon>
    </lineage>
</organism>
<keyword evidence="2" id="KW-0812">Transmembrane</keyword>
<evidence type="ECO:0000313" key="3">
    <source>
        <dbReference type="EMBL" id="CAK0892578.1"/>
    </source>
</evidence>
<evidence type="ECO:0000313" key="4">
    <source>
        <dbReference type="Proteomes" id="UP001189429"/>
    </source>
</evidence>
<dbReference type="Proteomes" id="UP001189429">
    <property type="component" value="Unassembled WGS sequence"/>
</dbReference>
<protein>
    <submittedName>
        <fullName evidence="3">Uncharacterized protein</fullName>
    </submittedName>
</protein>
<feature type="transmembrane region" description="Helical" evidence="2">
    <location>
        <begin position="177"/>
        <end position="202"/>
    </location>
</feature>
<keyword evidence="1" id="KW-0175">Coiled coil</keyword>
<evidence type="ECO:0000256" key="1">
    <source>
        <dbReference type="SAM" id="Coils"/>
    </source>
</evidence>
<reference evidence="3" key="1">
    <citation type="submission" date="2023-10" db="EMBL/GenBank/DDBJ databases">
        <authorList>
            <person name="Chen Y."/>
            <person name="Shah S."/>
            <person name="Dougan E. K."/>
            <person name="Thang M."/>
            <person name="Chan C."/>
        </authorList>
    </citation>
    <scope>NUCLEOTIDE SEQUENCE [LARGE SCALE GENOMIC DNA]</scope>
</reference>
<keyword evidence="2" id="KW-0472">Membrane</keyword>
<sequence length="435" mass="48944">MPSGTSLCTMADINSPETSVIDVATRASWIDSWRMSQLTAEGTNFVEDSTWPRDAYDEHRSAMHKSLDGDANGALNLRIPGIKEYSYDVMGAAMKEYWAGTMSIDELVVQVTEGWKLISEDRGIIDQLQIYRATLGLEQISEYDLCQRFRSTMDSIDPRTCRQYDPPENEDKTLETVMYAIGAVIGVGLVLSTVAWVAHTFIQKRRLQRQEEERQLQMIEDAVSAMRDLRFPMVVLQMKTFRDMGSFVSHEELRKNHGSKLAWLDTPDDIDKFVTDNFIIFLSHQWLSWTAPDPDNLQYECARSAVADCALQKEWDPENVHVWLDVCSIPQKNKSQQSCAISSLPIYASSAHAFIVVAPEAVHKDLCQMCSLETYQNRAWCRAELLSHSLTHGVDDMYLANSQSLVEPVRLGSAMMNEVGLGGSTCSKASSRAVA</sequence>
<gene>
    <name evidence="3" type="ORF">PCOR1329_LOCUS72201</name>
</gene>
<feature type="coiled-coil region" evidence="1">
    <location>
        <begin position="202"/>
        <end position="229"/>
    </location>
</feature>
<dbReference type="EMBL" id="CAUYUJ010019632">
    <property type="protein sequence ID" value="CAK0892578.1"/>
    <property type="molecule type" value="Genomic_DNA"/>
</dbReference>
<keyword evidence="4" id="KW-1185">Reference proteome</keyword>
<accession>A0ABN9X053</accession>
<proteinExistence type="predicted"/>
<keyword evidence="2" id="KW-1133">Transmembrane helix</keyword>
<comment type="caution">
    <text evidence="3">The sequence shown here is derived from an EMBL/GenBank/DDBJ whole genome shotgun (WGS) entry which is preliminary data.</text>
</comment>
<name>A0ABN9X053_9DINO</name>
<evidence type="ECO:0000256" key="2">
    <source>
        <dbReference type="SAM" id="Phobius"/>
    </source>
</evidence>